<sequence>MRMISLDQTCITDAHGAHLLVHKTPSSEEVRGHLQRHLLRLHDARDKRLRDTLTGLSIEIPTVTARAGSDPSDQSRFQLNQPLQAALTKLVVTHGYSIPELVELICGQTRRDYRPNKALCPRRLARLLHGYVYCDLVCSEASEGITPSWNASIRKPSAHPKNHQSANRHLNALVGNVRSGQDGGQYLVLTEEALQYLPRVHFSPLGAVAKKDRDPRDEVRLIHDLSYPPGFSVNDASIKACFPPVEYRHVVAIARRIEVLSQEKPGRAVFIMKGDVKAAFRHLMLSSAHVYRMGARIPQLQAVILDMSAPFGWSGSSSYYGAFGGAISWLLAHESPSSIAPGLSTDTERFFAYEWVDDHILVENASPLRLKYAEEALRLAMLGVLGPNAINDSKFTSWSTDAEVLGLIFDTRLRTVSMPSSKLSKALKCVRHLVVARLCTRHDLDCLLGSLRHVCCCLRAAKPFFQRVHTAAKRFPRRGRRPITAALQCDLEWFEAILAHGHWSGLPLSMFGTLPPPDIHIYMDSSDQGLAVLDPANHRYIHVRYDEEEQAAFNSAGPTSVLDINARELFCAALAAVLWGYRRRDQKITITAHTCKRGPKT</sequence>
<comment type="caution">
    <text evidence="1">The sequence shown here is derived from an EMBL/GenBank/DDBJ whole genome shotgun (WGS) entry which is preliminary data.</text>
</comment>
<gene>
    <name evidence="1" type="ORF">PHMEG_00026108</name>
</gene>
<dbReference type="EMBL" id="NBNE01006231">
    <property type="protein sequence ID" value="OWZ02343.1"/>
    <property type="molecule type" value="Genomic_DNA"/>
</dbReference>
<dbReference type="AlphaFoldDB" id="A0A225VAC4"/>
<dbReference type="InterPro" id="IPR052055">
    <property type="entry name" value="Hepadnavirus_pol/RT"/>
</dbReference>
<dbReference type="OrthoDB" id="92483at2759"/>
<protein>
    <recommendedName>
        <fullName evidence="3">Reverse transcriptase domain-containing protein</fullName>
    </recommendedName>
</protein>
<accession>A0A225VAC4</accession>
<dbReference type="PANTHER" id="PTHR33050">
    <property type="entry name" value="REVERSE TRANSCRIPTASE DOMAIN-CONTAINING PROTEIN"/>
    <property type="match status" value="1"/>
</dbReference>
<reference evidence="2" key="1">
    <citation type="submission" date="2017-03" db="EMBL/GenBank/DDBJ databases">
        <title>Phytopthora megakarya and P. palmivora, two closely related causual agents of cacao black pod achieved similar genome size and gene model numbers by different mechanisms.</title>
        <authorList>
            <person name="Ali S."/>
            <person name="Shao J."/>
            <person name="Larry D.J."/>
            <person name="Kronmiller B."/>
            <person name="Shen D."/>
            <person name="Strem M.D."/>
            <person name="Melnick R.L."/>
            <person name="Guiltinan M.J."/>
            <person name="Tyler B.M."/>
            <person name="Meinhardt L.W."/>
            <person name="Bailey B.A."/>
        </authorList>
    </citation>
    <scope>NUCLEOTIDE SEQUENCE [LARGE SCALE GENOMIC DNA]</scope>
    <source>
        <strain evidence="2">zdho120</strain>
    </source>
</reference>
<evidence type="ECO:0000313" key="1">
    <source>
        <dbReference type="EMBL" id="OWZ02343.1"/>
    </source>
</evidence>
<evidence type="ECO:0000313" key="2">
    <source>
        <dbReference type="Proteomes" id="UP000198211"/>
    </source>
</evidence>
<dbReference type="PANTHER" id="PTHR33050:SF7">
    <property type="entry name" value="RIBONUCLEASE H"/>
    <property type="match status" value="1"/>
</dbReference>
<evidence type="ECO:0008006" key="3">
    <source>
        <dbReference type="Google" id="ProtNLM"/>
    </source>
</evidence>
<proteinExistence type="predicted"/>
<dbReference type="Proteomes" id="UP000198211">
    <property type="component" value="Unassembled WGS sequence"/>
</dbReference>
<name>A0A225VAC4_9STRA</name>
<keyword evidence="2" id="KW-1185">Reference proteome</keyword>
<organism evidence="1 2">
    <name type="scientific">Phytophthora megakarya</name>
    <dbReference type="NCBI Taxonomy" id="4795"/>
    <lineage>
        <taxon>Eukaryota</taxon>
        <taxon>Sar</taxon>
        <taxon>Stramenopiles</taxon>
        <taxon>Oomycota</taxon>
        <taxon>Peronosporomycetes</taxon>
        <taxon>Peronosporales</taxon>
        <taxon>Peronosporaceae</taxon>
        <taxon>Phytophthora</taxon>
    </lineage>
</organism>